<evidence type="ECO:0000313" key="2">
    <source>
        <dbReference type="EMBL" id="WQG87566.1"/>
    </source>
</evidence>
<dbReference type="EMBL" id="FPIZ01000004">
    <property type="protein sequence ID" value="SFW40374.1"/>
    <property type="molecule type" value="Genomic_DNA"/>
</dbReference>
<evidence type="ECO:0000313" key="4">
    <source>
        <dbReference type="Proteomes" id="UP001326715"/>
    </source>
</evidence>
<dbReference type="EMBL" id="CP140154">
    <property type="protein sequence ID" value="WQG87566.1"/>
    <property type="molecule type" value="Genomic_DNA"/>
</dbReference>
<dbReference type="RefSeq" id="WP_072358690.1">
    <property type="nucleotide sequence ID" value="NZ_CBHWAX010000093.1"/>
</dbReference>
<reference evidence="1 3" key="1">
    <citation type="submission" date="2016-11" db="EMBL/GenBank/DDBJ databases">
        <authorList>
            <person name="Jaros S."/>
            <person name="Januszkiewicz K."/>
            <person name="Wedrychowicz H."/>
        </authorList>
    </citation>
    <scope>NUCLEOTIDE SEQUENCE [LARGE SCALE GENOMIC DNA]</scope>
    <source>
        <strain evidence="1 3">DSM 784</strain>
    </source>
</reference>
<dbReference type="OrthoDB" id="653445at2"/>
<name>A0A1K1P147_9BACT</name>
<dbReference type="Proteomes" id="UP000183788">
    <property type="component" value="Unassembled WGS sequence"/>
</dbReference>
<dbReference type="AlphaFoldDB" id="A0A1K1P147"/>
<dbReference type="Proteomes" id="UP001326715">
    <property type="component" value="Chromosome"/>
</dbReference>
<evidence type="ECO:0000313" key="3">
    <source>
        <dbReference type="Proteomes" id="UP000183788"/>
    </source>
</evidence>
<gene>
    <name evidence="1" type="ORF">SAMN05661012_01602</name>
    <name evidence="2" type="ORF">SR876_21820</name>
</gene>
<organism evidence="1 3">
    <name type="scientific">Chitinophaga sancti</name>
    <dbReference type="NCBI Taxonomy" id="1004"/>
    <lineage>
        <taxon>Bacteria</taxon>
        <taxon>Pseudomonadati</taxon>
        <taxon>Bacteroidota</taxon>
        <taxon>Chitinophagia</taxon>
        <taxon>Chitinophagales</taxon>
        <taxon>Chitinophagaceae</taxon>
        <taxon>Chitinophaga</taxon>
    </lineage>
</organism>
<evidence type="ECO:0000313" key="1">
    <source>
        <dbReference type="EMBL" id="SFW40374.1"/>
    </source>
</evidence>
<reference evidence="2 4" key="2">
    <citation type="submission" date="2023-11" db="EMBL/GenBank/DDBJ databases">
        <title>MicrobeMod: A computational toolkit for identifying prokaryotic methylation and restriction-modification with nanopore sequencing.</title>
        <authorList>
            <person name="Crits-Christoph A."/>
            <person name="Kang S.C."/>
            <person name="Lee H."/>
            <person name="Ostrov N."/>
        </authorList>
    </citation>
    <scope>NUCLEOTIDE SEQUENCE [LARGE SCALE GENOMIC DNA]</scope>
    <source>
        <strain evidence="2 4">ATCC 23090</strain>
    </source>
</reference>
<proteinExistence type="predicted"/>
<accession>A0A1K1P147</accession>
<keyword evidence="4" id="KW-1185">Reference proteome</keyword>
<sequence length="183" mass="20273">MIRYGSIALVILALAIGGYVLLAYKFDTIIVYDREAAYTTVGRHLSVQPEFMINANQEVRVNINFEDVHESALLKNLEVSLTPAGDTTKTIPLLSVTVSDCNPGKGATTFTDLSENCKLLQPGYSTPTKSFTFAFDANTVRRNAYLVRIRGDINTDGSNAVTPFAKEISIEKETVLRERSWLF</sequence>
<protein>
    <submittedName>
        <fullName evidence="1">Uncharacterized protein</fullName>
    </submittedName>
</protein>